<evidence type="ECO:0000313" key="5">
    <source>
        <dbReference type="EMBL" id="KAF6310689.1"/>
    </source>
</evidence>
<feature type="compositionally biased region" description="Low complexity" evidence="3">
    <location>
        <begin position="109"/>
        <end position="125"/>
    </location>
</feature>
<feature type="region of interest" description="Disordered" evidence="3">
    <location>
        <begin position="103"/>
        <end position="139"/>
    </location>
</feature>
<evidence type="ECO:0000256" key="3">
    <source>
        <dbReference type="SAM" id="MobiDB-lite"/>
    </source>
</evidence>
<dbReference type="Pfam" id="PF03109">
    <property type="entry name" value="ABC1"/>
    <property type="match status" value="1"/>
</dbReference>
<protein>
    <recommendedName>
        <fullName evidence="1">AarF domain-containing protein kinase 1</fullName>
    </recommendedName>
</protein>
<dbReference type="GO" id="GO:0005743">
    <property type="term" value="C:mitochondrial inner membrane"/>
    <property type="evidence" value="ECO:0007669"/>
    <property type="project" value="TreeGrafter"/>
</dbReference>
<proteinExistence type="predicted"/>
<dbReference type="GO" id="GO:0055088">
    <property type="term" value="P:lipid homeostasis"/>
    <property type="evidence" value="ECO:0007669"/>
    <property type="project" value="TreeGrafter"/>
</dbReference>
<dbReference type="AlphaFoldDB" id="A0A7J7UCU5"/>
<dbReference type="VEuPathDB" id="HostDB:GeneID_118658715"/>
<evidence type="ECO:0000256" key="1">
    <source>
        <dbReference type="ARBA" id="ARBA00040082"/>
    </source>
</evidence>
<dbReference type="PANTHER" id="PTHR43173">
    <property type="entry name" value="ABC1 FAMILY PROTEIN"/>
    <property type="match status" value="1"/>
</dbReference>
<feature type="domain" description="ABC1 atypical kinase-like" evidence="4">
    <location>
        <begin position="1"/>
        <end position="67"/>
    </location>
</feature>
<dbReference type="EMBL" id="JABWUV010000013">
    <property type="protein sequence ID" value="KAF6310689.1"/>
    <property type="molecule type" value="Genomic_DNA"/>
</dbReference>
<evidence type="ECO:0000259" key="4">
    <source>
        <dbReference type="Pfam" id="PF03109"/>
    </source>
</evidence>
<sequence length="139" mass="15498">MIFVNGFVHCDPHPGSVLVRKGPDTAEAEIVLLDHELYQALTEEFRLDHCHLWQSLIWTDTEKVKKYCQHLGAGDFHPLLACMLMARSWNLVNRGISQAPVTATEKLRSATTRPPASPRSASSSPKCHARCCSSSRPMT</sequence>
<dbReference type="Proteomes" id="UP000527355">
    <property type="component" value="Unassembled WGS sequence"/>
</dbReference>
<evidence type="ECO:0000256" key="2">
    <source>
        <dbReference type="ARBA" id="ARBA00045626"/>
    </source>
</evidence>
<dbReference type="GO" id="GO:0007005">
    <property type="term" value="P:mitochondrion organization"/>
    <property type="evidence" value="ECO:0007669"/>
    <property type="project" value="TreeGrafter"/>
</dbReference>
<comment type="caution">
    <text evidence="5">The sequence shown here is derived from an EMBL/GenBank/DDBJ whole genome shotgun (WGS) entry which is preliminary data.</text>
</comment>
<comment type="function">
    <text evidence="2">Appears to be essential for maintaining mitochondrial cristae formation and mitochondrial function by acting via YME1L1 in a kinase-independent manner to regulate essential mitochondrial structural proteins OPA1 and IMMT. The action of this enzyme is not yet clear. It is not known if it has protein kinase activity and what type of substrate it would phosphorylate (Ser, Thr or Tyr).</text>
</comment>
<organism evidence="5 6">
    <name type="scientific">Myotis myotis</name>
    <name type="common">Greater mouse-eared bat</name>
    <name type="synonym">Vespertilio myotis</name>
    <dbReference type="NCBI Taxonomy" id="51298"/>
    <lineage>
        <taxon>Eukaryota</taxon>
        <taxon>Metazoa</taxon>
        <taxon>Chordata</taxon>
        <taxon>Craniata</taxon>
        <taxon>Vertebrata</taxon>
        <taxon>Euteleostomi</taxon>
        <taxon>Mammalia</taxon>
        <taxon>Eutheria</taxon>
        <taxon>Laurasiatheria</taxon>
        <taxon>Chiroptera</taxon>
        <taxon>Yangochiroptera</taxon>
        <taxon>Vespertilionidae</taxon>
        <taxon>Myotis</taxon>
    </lineage>
</organism>
<name>A0A7J7UCU5_MYOMY</name>
<gene>
    <name evidence="5" type="ORF">mMyoMyo1_008747</name>
</gene>
<keyword evidence="6" id="KW-1185">Reference proteome</keyword>
<dbReference type="PANTHER" id="PTHR43173:SF19">
    <property type="entry name" value="AARF DOMAIN-CONTAINING PROTEIN KINASE 1"/>
    <property type="match status" value="1"/>
</dbReference>
<reference evidence="5 6" key="1">
    <citation type="journal article" date="2020" name="Nature">
        <title>Six reference-quality genomes reveal evolution of bat adaptations.</title>
        <authorList>
            <person name="Jebb D."/>
            <person name="Huang Z."/>
            <person name="Pippel M."/>
            <person name="Hughes G.M."/>
            <person name="Lavrichenko K."/>
            <person name="Devanna P."/>
            <person name="Winkler S."/>
            <person name="Jermiin L.S."/>
            <person name="Skirmuntt E.C."/>
            <person name="Katzourakis A."/>
            <person name="Burkitt-Gray L."/>
            <person name="Ray D.A."/>
            <person name="Sullivan K.A.M."/>
            <person name="Roscito J.G."/>
            <person name="Kirilenko B.M."/>
            <person name="Davalos L.M."/>
            <person name="Corthals A.P."/>
            <person name="Power M.L."/>
            <person name="Jones G."/>
            <person name="Ransome R.D."/>
            <person name="Dechmann D.K.N."/>
            <person name="Locatelli A.G."/>
            <person name="Puechmaille S.J."/>
            <person name="Fedrigo O."/>
            <person name="Jarvis E.D."/>
            <person name="Hiller M."/>
            <person name="Vernes S.C."/>
            <person name="Myers E.W."/>
            <person name="Teeling E.C."/>
        </authorList>
    </citation>
    <scope>NUCLEOTIDE SEQUENCE [LARGE SCALE GENOMIC DNA]</scope>
    <source>
        <strain evidence="5">MMyoMyo1</strain>
        <tissue evidence="5">Flight muscle</tissue>
    </source>
</reference>
<accession>A0A7J7UCU5</accession>
<dbReference type="InterPro" id="IPR051130">
    <property type="entry name" value="Mito_struct-func_regulator"/>
</dbReference>
<dbReference type="InterPro" id="IPR004147">
    <property type="entry name" value="ABC1_dom"/>
</dbReference>
<evidence type="ECO:0000313" key="6">
    <source>
        <dbReference type="Proteomes" id="UP000527355"/>
    </source>
</evidence>